<feature type="non-terminal residue" evidence="1">
    <location>
        <position position="1"/>
    </location>
</feature>
<comment type="caution">
    <text evidence="1">The sequence shown here is derived from an EMBL/GenBank/DDBJ whole genome shotgun (WGS) entry which is preliminary data.</text>
</comment>
<gene>
    <name evidence="1" type="ORF">FCALED_LOCUS4181</name>
</gene>
<sequence length="56" mass="6681">DHNYEQLELLSFKDMCREQKLLALLRELQTDLMNDDNIPLENLSQDKPSDLFRKVC</sequence>
<accession>A0A9N8ZY73</accession>
<reference evidence="1" key="1">
    <citation type="submission" date="2021-06" db="EMBL/GenBank/DDBJ databases">
        <authorList>
            <person name="Kallberg Y."/>
            <person name="Tangrot J."/>
            <person name="Rosling A."/>
        </authorList>
    </citation>
    <scope>NUCLEOTIDE SEQUENCE</scope>
    <source>
        <strain evidence="1">UK204</strain>
    </source>
</reference>
<dbReference type="AlphaFoldDB" id="A0A9N8ZY73"/>
<evidence type="ECO:0000313" key="2">
    <source>
        <dbReference type="Proteomes" id="UP000789570"/>
    </source>
</evidence>
<protein>
    <submittedName>
        <fullName evidence="1">13737_t:CDS:1</fullName>
    </submittedName>
</protein>
<dbReference type="EMBL" id="CAJVPQ010000792">
    <property type="protein sequence ID" value="CAG8510663.1"/>
    <property type="molecule type" value="Genomic_DNA"/>
</dbReference>
<keyword evidence="2" id="KW-1185">Reference proteome</keyword>
<evidence type="ECO:0000313" key="1">
    <source>
        <dbReference type="EMBL" id="CAG8510663.1"/>
    </source>
</evidence>
<dbReference type="Proteomes" id="UP000789570">
    <property type="component" value="Unassembled WGS sequence"/>
</dbReference>
<proteinExistence type="predicted"/>
<organism evidence="1 2">
    <name type="scientific">Funneliformis caledonium</name>
    <dbReference type="NCBI Taxonomy" id="1117310"/>
    <lineage>
        <taxon>Eukaryota</taxon>
        <taxon>Fungi</taxon>
        <taxon>Fungi incertae sedis</taxon>
        <taxon>Mucoromycota</taxon>
        <taxon>Glomeromycotina</taxon>
        <taxon>Glomeromycetes</taxon>
        <taxon>Glomerales</taxon>
        <taxon>Glomeraceae</taxon>
        <taxon>Funneliformis</taxon>
    </lineage>
</organism>
<name>A0A9N8ZY73_9GLOM</name>